<name>A0A917CWZ2_9GAMM</name>
<dbReference type="Gene3D" id="3.90.1580.10">
    <property type="entry name" value="paralog of FGE (formylglycine-generating enzyme)"/>
    <property type="match status" value="1"/>
</dbReference>
<keyword evidence="4" id="KW-1185">Reference proteome</keyword>
<gene>
    <name evidence="3" type="ORF">GCM10011365_21220</name>
</gene>
<reference evidence="3" key="2">
    <citation type="submission" date="2020-09" db="EMBL/GenBank/DDBJ databases">
        <authorList>
            <person name="Sun Q."/>
            <person name="Zhou Y."/>
        </authorList>
    </citation>
    <scope>NUCLEOTIDE SEQUENCE</scope>
    <source>
        <strain evidence="3">CGMCC 1.12181</strain>
    </source>
</reference>
<dbReference type="InterPro" id="IPR016187">
    <property type="entry name" value="CTDL_fold"/>
</dbReference>
<dbReference type="SUPFAM" id="SSF56436">
    <property type="entry name" value="C-type lectin-like"/>
    <property type="match status" value="1"/>
</dbReference>
<dbReference type="EMBL" id="BMEO01000011">
    <property type="protein sequence ID" value="GGF99729.1"/>
    <property type="molecule type" value="Genomic_DNA"/>
</dbReference>
<dbReference type="GO" id="GO:0120147">
    <property type="term" value="F:formylglycine-generating oxidase activity"/>
    <property type="evidence" value="ECO:0007669"/>
    <property type="project" value="TreeGrafter"/>
</dbReference>
<evidence type="ECO:0000313" key="4">
    <source>
        <dbReference type="Proteomes" id="UP000605253"/>
    </source>
</evidence>
<comment type="caution">
    <text evidence="3">The sequence shown here is derived from an EMBL/GenBank/DDBJ whole genome shotgun (WGS) entry which is preliminary data.</text>
</comment>
<dbReference type="RefSeq" id="WP_188365727.1">
    <property type="nucleotide sequence ID" value="NZ_BAABJF010000024.1"/>
</dbReference>
<dbReference type="PANTHER" id="PTHR23150">
    <property type="entry name" value="SULFATASE MODIFYING FACTOR 1, 2"/>
    <property type="match status" value="1"/>
</dbReference>
<feature type="domain" description="Sulfatase-modifying factor enzyme-like" evidence="2">
    <location>
        <begin position="353"/>
        <end position="623"/>
    </location>
</feature>
<accession>A0A917CWZ2</accession>
<feature type="coiled-coil region" evidence="1">
    <location>
        <begin position="294"/>
        <end position="321"/>
    </location>
</feature>
<evidence type="ECO:0000259" key="2">
    <source>
        <dbReference type="Pfam" id="PF03781"/>
    </source>
</evidence>
<dbReference type="Proteomes" id="UP000605253">
    <property type="component" value="Unassembled WGS sequence"/>
</dbReference>
<proteinExistence type="predicted"/>
<dbReference type="InterPro" id="IPR051043">
    <property type="entry name" value="Sulfatase_Mod_Factor_Kinase"/>
</dbReference>
<protein>
    <recommendedName>
        <fullName evidence="2">Sulfatase-modifying factor enzyme-like domain-containing protein</fullName>
    </recommendedName>
</protein>
<sequence length="627" mass="71573">MSIKEIIMALIWLALVSLLYVLKTGPNYFQSNEPKTVTIGQNVNLQTQSPATDDIQEPALPETIRTRVEIPNWLPEEMNFTEENLTADDLLTLAQLAIDNDHAFFPEKQNALFYLMAAKNANHDVPQLNELLDDLHARLYEAAAQAMLDYDEEKLTALTARLKSLAPDDPKIAEYTDQISTLFTLKKLTQETHELLRNNDLYAFNHEDAIHKFQQARQLDDEYPPLTELENQLLATISQQAIRAAEEGDFDVARAQLRILGGLNDNHPLYAATVQQVNQQKQQRFNYLDRQFYLAIQSLQLNRAEELLNKLEQLNLQADVIKPYQQQFIQAQTYGSYAVFDVLRDPLTQGGDGPQMVVLPVGTFFMGRADGPKYQQPAHWVNFKKAFAVGQHEITVDEFAEFIRISGYKTTAEQLNRSVVYNPRTGRFKNKHGINWRHDYLGKRADGNLPVIHVSWQDAQAYADWLAEQTGEAYRLLSESEFEYVLKAGSQEPFPWGVNPPPDNYGNLSGANDRLRGSRVRWREGVNQYQDGYWGPAPVKQFSSNVFGLYDLSGNVMEWVTDCWHDSYFRAPDDGLAWVNKGCEKRVIRGGHWGSALEEYHSSHRKQGPDSFTDPRLGFRVAKTLNP</sequence>
<dbReference type="InterPro" id="IPR042095">
    <property type="entry name" value="SUMF_sf"/>
</dbReference>
<evidence type="ECO:0000313" key="3">
    <source>
        <dbReference type="EMBL" id="GGF99729.1"/>
    </source>
</evidence>
<keyword evidence="1" id="KW-0175">Coiled coil</keyword>
<reference evidence="3" key="1">
    <citation type="journal article" date="2014" name="Int. J. Syst. Evol. Microbiol.">
        <title>Complete genome sequence of Corynebacterium casei LMG S-19264T (=DSM 44701T), isolated from a smear-ripened cheese.</title>
        <authorList>
            <consortium name="US DOE Joint Genome Institute (JGI-PGF)"/>
            <person name="Walter F."/>
            <person name="Albersmeier A."/>
            <person name="Kalinowski J."/>
            <person name="Ruckert C."/>
        </authorList>
    </citation>
    <scope>NUCLEOTIDE SEQUENCE</scope>
    <source>
        <strain evidence="3">CGMCC 1.12181</strain>
    </source>
</reference>
<dbReference type="AlphaFoldDB" id="A0A917CWZ2"/>
<dbReference type="PANTHER" id="PTHR23150:SF35">
    <property type="entry name" value="BLL6746 PROTEIN"/>
    <property type="match status" value="1"/>
</dbReference>
<organism evidence="3 4">
    <name type="scientific">Marinicella pacifica</name>
    <dbReference type="NCBI Taxonomy" id="1171543"/>
    <lineage>
        <taxon>Bacteria</taxon>
        <taxon>Pseudomonadati</taxon>
        <taxon>Pseudomonadota</taxon>
        <taxon>Gammaproteobacteria</taxon>
        <taxon>Lysobacterales</taxon>
        <taxon>Marinicellaceae</taxon>
        <taxon>Marinicella</taxon>
    </lineage>
</organism>
<dbReference type="Pfam" id="PF03781">
    <property type="entry name" value="FGE-sulfatase"/>
    <property type="match status" value="1"/>
</dbReference>
<dbReference type="InterPro" id="IPR005532">
    <property type="entry name" value="SUMF_dom"/>
</dbReference>
<evidence type="ECO:0000256" key="1">
    <source>
        <dbReference type="SAM" id="Coils"/>
    </source>
</evidence>